<dbReference type="Pfam" id="PF00126">
    <property type="entry name" value="HTH_1"/>
    <property type="match status" value="1"/>
</dbReference>
<feature type="domain" description="HTH lysR-type" evidence="5">
    <location>
        <begin position="1"/>
        <end position="59"/>
    </location>
</feature>
<protein>
    <submittedName>
        <fullName evidence="6">LysR family transcriptional regulator</fullName>
    </submittedName>
</protein>
<name>A0A4R6QR92_9BURK</name>
<proteinExistence type="inferred from homology"/>
<evidence type="ECO:0000256" key="2">
    <source>
        <dbReference type="ARBA" id="ARBA00023015"/>
    </source>
</evidence>
<organism evidence="6 7">
    <name type="scientific">Roseateles toxinivorans</name>
    <dbReference type="NCBI Taxonomy" id="270368"/>
    <lineage>
        <taxon>Bacteria</taxon>
        <taxon>Pseudomonadati</taxon>
        <taxon>Pseudomonadota</taxon>
        <taxon>Betaproteobacteria</taxon>
        <taxon>Burkholderiales</taxon>
        <taxon>Sphaerotilaceae</taxon>
        <taxon>Roseateles</taxon>
    </lineage>
</organism>
<dbReference type="GO" id="GO:0043565">
    <property type="term" value="F:sequence-specific DNA binding"/>
    <property type="evidence" value="ECO:0007669"/>
    <property type="project" value="TreeGrafter"/>
</dbReference>
<dbReference type="Proteomes" id="UP000295361">
    <property type="component" value="Unassembled WGS sequence"/>
</dbReference>
<gene>
    <name evidence="6" type="ORF">DES47_102450</name>
</gene>
<dbReference type="Gene3D" id="3.40.190.290">
    <property type="match status" value="1"/>
</dbReference>
<dbReference type="InterPro" id="IPR036388">
    <property type="entry name" value="WH-like_DNA-bd_sf"/>
</dbReference>
<evidence type="ECO:0000256" key="4">
    <source>
        <dbReference type="ARBA" id="ARBA00023163"/>
    </source>
</evidence>
<dbReference type="InterPro" id="IPR005119">
    <property type="entry name" value="LysR_subst-bd"/>
</dbReference>
<dbReference type="RefSeq" id="WP_133700155.1">
    <property type="nucleotide sequence ID" value="NZ_SNXS01000002.1"/>
</dbReference>
<dbReference type="InterPro" id="IPR058163">
    <property type="entry name" value="LysR-type_TF_proteobact-type"/>
</dbReference>
<evidence type="ECO:0000256" key="3">
    <source>
        <dbReference type="ARBA" id="ARBA00023125"/>
    </source>
</evidence>
<dbReference type="InParanoid" id="A0A4R6QR92"/>
<dbReference type="InterPro" id="IPR036390">
    <property type="entry name" value="WH_DNA-bd_sf"/>
</dbReference>
<evidence type="ECO:0000259" key="5">
    <source>
        <dbReference type="PROSITE" id="PS50931"/>
    </source>
</evidence>
<dbReference type="OrthoDB" id="9080899at2"/>
<dbReference type="Pfam" id="PF03466">
    <property type="entry name" value="LysR_substrate"/>
    <property type="match status" value="1"/>
</dbReference>
<dbReference type="FunFam" id="1.10.10.10:FF:000001">
    <property type="entry name" value="LysR family transcriptional regulator"/>
    <property type="match status" value="1"/>
</dbReference>
<dbReference type="AlphaFoldDB" id="A0A4R6QR92"/>
<comment type="caution">
    <text evidence="6">The sequence shown here is derived from an EMBL/GenBank/DDBJ whole genome shotgun (WGS) entry which is preliminary data.</text>
</comment>
<comment type="similarity">
    <text evidence="1">Belongs to the LysR transcriptional regulatory family.</text>
</comment>
<accession>A0A4R6QR92</accession>
<keyword evidence="2" id="KW-0805">Transcription regulation</keyword>
<dbReference type="Gene3D" id="1.10.10.10">
    <property type="entry name" value="Winged helix-like DNA-binding domain superfamily/Winged helix DNA-binding domain"/>
    <property type="match status" value="1"/>
</dbReference>
<keyword evidence="3" id="KW-0238">DNA-binding</keyword>
<keyword evidence="7" id="KW-1185">Reference proteome</keyword>
<dbReference type="SUPFAM" id="SSF53850">
    <property type="entry name" value="Periplasmic binding protein-like II"/>
    <property type="match status" value="1"/>
</dbReference>
<keyword evidence="4" id="KW-0804">Transcription</keyword>
<dbReference type="PANTHER" id="PTHR30537:SF35">
    <property type="entry name" value="TRANSCRIPTIONAL REGULATORY PROTEIN"/>
    <property type="match status" value="1"/>
</dbReference>
<reference evidence="6 7" key="1">
    <citation type="submission" date="2019-03" db="EMBL/GenBank/DDBJ databases">
        <title>Genomic Encyclopedia of Type Strains, Phase IV (KMG-IV): sequencing the most valuable type-strain genomes for metagenomic binning, comparative biology and taxonomic classification.</title>
        <authorList>
            <person name="Goeker M."/>
        </authorList>
    </citation>
    <scope>NUCLEOTIDE SEQUENCE [LARGE SCALE GENOMIC DNA]</scope>
    <source>
        <strain evidence="6 7">DSM 16998</strain>
    </source>
</reference>
<dbReference type="GO" id="GO:0003700">
    <property type="term" value="F:DNA-binding transcription factor activity"/>
    <property type="evidence" value="ECO:0007669"/>
    <property type="project" value="InterPro"/>
</dbReference>
<evidence type="ECO:0000256" key="1">
    <source>
        <dbReference type="ARBA" id="ARBA00009437"/>
    </source>
</evidence>
<dbReference type="CDD" id="cd08422">
    <property type="entry name" value="PBP2_CrgA_like"/>
    <property type="match status" value="1"/>
</dbReference>
<dbReference type="EMBL" id="SNXS01000002">
    <property type="protein sequence ID" value="TDP72705.1"/>
    <property type="molecule type" value="Genomic_DNA"/>
</dbReference>
<dbReference type="PANTHER" id="PTHR30537">
    <property type="entry name" value="HTH-TYPE TRANSCRIPTIONAL REGULATOR"/>
    <property type="match status" value="1"/>
</dbReference>
<dbReference type="GO" id="GO:0006351">
    <property type="term" value="P:DNA-templated transcription"/>
    <property type="evidence" value="ECO:0007669"/>
    <property type="project" value="TreeGrafter"/>
</dbReference>
<evidence type="ECO:0000313" key="6">
    <source>
        <dbReference type="EMBL" id="TDP72705.1"/>
    </source>
</evidence>
<evidence type="ECO:0000313" key="7">
    <source>
        <dbReference type="Proteomes" id="UP000295361"/>
    </source>
</evidence>
<dbReference type="InterPro" id="IPR000847">
    <property type="entry name" value="LysR_HTH_N"/>
</dbReference>
<dbReference type="SUPFAM" id="SSF46785">
    <property type="entry name" value="Winged helix' DNA-binding domain"/>
    <property type="match status" value="1"/>
</dbReference>
<dbReference type="PROSITE" id="PS50931">
    <property type="entry name" value="HTH_LYSR"/>
    <property type="match status" value="1"/>
</dbReference>
<sequence length="324" mass="35385">MDQLRSMRVFVRVVSEGGFAAAARALDMAPTVVTRVMAELEQHLGARLLNRTTRRMALTEIGEAYLERARAVLLAVDEADALAGASATDPRGLLRVLAPPAFAIHQLAKHLPRFRARYPHVMLELSLPGPVETMDENFDVCILMTAQGNLQGDFIARRLATSEYLTCASPAYLDRRGRPRQPADLLQHDVILPANSSVRREVTYYRSQAHAQPGQPASVTLATPPGVLISSYSDMNYAAALAGVGLAGVPTFVAEQALRDGRLEHVLPGWRLSKVQLSVAMATRQHVPARTRAFIDFLVQTFGGEDRDPWLLPDAQEHAAALPA</sequence>